<proteinExistence type="predicted"/>
<comment type="caution">
    <text evidence="2">The sequence shown here is derived from an EMBL/GenBank/DDBJ whole genome shotgun (WGS) entry which is preliminary data.</text>
</comment>
<feature type="compositionally biased region" description="Polar residues" evidence="1">
    <location>
        <begin position="349"/>
        <end position="360"/>
    </location>
</feature>
<evidence type="ECO:0000313" key="3">
    <source>
        <dbReference type="Proteomes" id="UP000664859"/>
    </source>
</evidence>
<evidence type="ECO:0000313" key="2">
    <source>
        <dbReference type="EMBL" id="KAG5177804.1"/>
    </source>
</evidence>
<protein>
    <submittedName>
        <fullName evidence="2">Uncharacterized protein</fullName>
    </submittedName>
</protein>
<dbReference type="AlphaFoldDB" id="A0A836C9P7"/>
<accession>A0A836C9P7</accession>
<feature type="region of interest" description="Disordered" evidence="1">
    <location>
        <begin position="266"/>
        <end position="377"/>
    </location>
</feature>
<dbReference type="EMBL" id="JAFCMP010000521">
    <property type="protein sequence ID" value="KAG5177804.1"/>
    <property type="molecule type" value="Genomic_DNA"/>
</dbReference>
<feature type="compositionally biased region" description="Low complexity" evidence="1">
    <location>
        <begin position="466"/>
        <end position="486"/>
    </location>
</feature>
<feature type="compositionally biased region" description="Gly residues" evidence="1">
    <location>
        <begin position="401"/>
        <end position="423"/>
    </location>
</feature>
<evidence type="ECO:0000256" key="1">
    <source>
        <dbReference type="SAM" id="MobiDB-lite"/>
    </source>
</evidence>
<feature type="compositionally biased region" description="Low complexity" evidence="1">
    <location>
        <begin position="275"/>
        <end position="290"/>
    </location>
</feature>
<reference evidence="2" key="1">
    <citation type="submission" date="2021-02" db="EMBL/GenBank/DDBJ databases">
        <title>First Annotated Genome of the Yellow-green Alga Tribonema minus.</title>
        <authorList>
            <person name="Mahan K.M."/>
        </authorList>
    </citation>
    <scope>NUCLEOTIDE SEQUENCE</scope>
    <source>
        <strain evidence="2">UTEX B ZZ1240</strain>
    </source>
</reference>
<feature type="compositionally biased region" description="Low complexity" evidence="1">
    <location>
        <begin position="424"/>
        <end position="447"/>
    </location>
</feature>
<gene>
    <name evidence="2" type="ORF">JKP88DRAFT_331263</name>
</gene>
<feature type="compositionally biased region" description="Low complexity" evidence="1">
    <location>
        <begin position="391"/>
        <end position="400"/>
    </location>
</feature>
<organism evidence="2 3">
    <name type="scientific">Tribonema minus</name>
    <dbReference type="NCBI Taxonomy" id="303371"/>
    <lineage>
        <taxon>Eukaryota</taxon>
        <taxon>Sar</taxon>
        <taxon>Stramenopiles</taxon>
        <taxon>Ochrophyta</taxon>
        <taxon>PX clade</taxon>
        <taxon>Xanthophyceae</taxon>
        <taxon>Tribonematales</taxon>
        <taxon>Tribonemataceae</taxon>
        <taxon>Tribonema</taxon>
    </lineage>
</organism>
<keyword evidence="3" id="KW-1185">Reference proteome</keyword>
<feature type="region of interest" description="Disordered" evidence="1">
    <location>
        <begin position="391"/>
        <end position="492"/>
    </location>
</feature>
<name>A0A836C9P7_9STRA</name>
<feature type="compositionally biased region" description="Gly residues" evidence="1">
    <location>
        <begin position="337"/>
        <end position="347"/>
    </location>
</feature>
<dbReference type="Proteomes" id="UP000664859">
    <property type="component" value="Unassembled WGS sequence"/>
</dbReference>
<sequence length="632" mass="63278">MPQERQDDCAGDVMELTVGAPRPRSFAYVFGAPGDGASLALQSCALSGVGSCEEQALVVGVARSFEYVWSDAGDSAGAKAKPPTLASTLPHGRVAAPYAAVAGPALSLHSEATDAPRRGDSVSLTRLALVLGRALEAAQARNVRGAFRRWADECAAPLQGLAADDAALLLDVAVGQAQRGAAACRLLLLLQRRALTRLSRALSRWRVECTAAAGRDLVGFAVMRLQVHVLADRIHRRVTYFKKAAAGRRERALRAFLHWRTACSFGDSSSGGGSARPSSISIIAGSSQPQPSTPQLYYERGSQHGSESTLSGGGNGAMYQYSGAHAAAGGDRAHSGGSSGGGGGGSGHTSRNTSFDSTGSGAVHRGGAALRGKHGGRGSGVHLAAGLAGISESRSSKSVGSSGGGGGGGAKGGATPKSGGGARSSGRMSRAGSGRALSASRRSSSGKSLGGSKRGGTPTASPGHALSGSGSGRSSLRRSVSQQVTRSGGGSFAVGSAHARAAAAAAQSSSSGSSGSSSDSSSSAETAAAAAAAAADGSDAPALRGNSGYAISSTREARAEAVSLRVQLAQAKRQGWALKRRLLSVCERPVGLSHAHAKAAAAPVTPATPATARRRKSTTFQEFFGLGHGHGR</sequence>